<dbReference type="InterPro" id="IPR025827">
    <property type="entry name" value="Zn_ribbon_recom_dom"/>
</dbReference>
<evidence type="ECO:0000313" key="4">
    <source>
        <dbReference type="Proteomes" id="UP001243623"/>
    </source>
</evidence>
<dbReference type="AlphaFoldDB" id="A0A9Y2AIZ2"/>
<dbReference type="GO" id="GO:0003677">
    <property type="term" value="F:DNA binding"/>
    <property type="evidence" value="ECO:0007669"/>
    <property type="project" value="InterPro"/>
</dbReference>
<gene>
    <name evidence="3" type="ORF">P3F81_10375</name>
</gene>
<organism evidence="3 4">
    <name type="scientific">Selenobaculum gibii</name>
    <dbReference type="NCBI Taxonomy" id="3054208"/>
    <lineage>
        <taxon>Bacteria</taxon>
        <taxon>Bacillati</taxon>
        <taxon>Bacillota</taxon>
        <taxon>Negativicutes</taxon>
        <taxon>Selenomonadales</taxon>
        <taxon>Selenomonadaceae</taxon>
        <taxon>Selenobaculum</taxon>
    </lineage>
</organism>
<dbReference type="InterPro" id="IPR038109">
    <property type="entry name" value="DNA_bind_recomb_sf"/>
</dbReference>
<dbReference type="InterPro" id="IPR050639">
    <property type="entry name" value="SSR_resolvase"/>
</dbReference>
<dbReference type="Pfam" id="PF13408">
    <property type="entry name" value="Zn_ribbon_recom"/>
    <property type="match status" value="1"/>
</dbReference>
<dbReference type="PANTHER" id="PTHR30461:SF23">
    <property type="entry name" value="DNA RECOMBINASE-RELATED"/>
    <property type="match status" value="1"/>
</dbReference>
<name>A0A9Y2AIZ2_9FIRM</name>
<dbReference type="Proteomes" id="UP001243623">
    <property type="component" value="Chromosome"/>
</dbReference>
<dbReference type="InterPro" id="IPR011109">
    <property type="entry name" value="DNA_bind_recombinase_dom"/>
</dbReference>
<evidence type="ECO:0000259" key="1">
    <source>
        <dbReference type="PROSITE" id="PS51736"/>
    </source>
</evidence>
<dbReference type="Pfam" id="PF00239">
    <property type="entry name" value="Resolvase"/>
    <property type="match status" value="1"/>
</dbReference>
<dbReference type="PROSITE" id="PS51736">
    <property type="entry name" value="RECOMBINASES_3"/>
    <property type="match status" value="1"/>
</dbReference>
<accession>A0A9Y2AIZ2</accession>
<sequence length="521" mass="61253">MIEIKRVALYARFSSDNQRSESIDAQIRAMKKYCQTKRYQIVEIYMDEAKSATTDKRPAFQQMIEESNEGKFDIVLVHKLDRFARNRYDSAIYKTKLKKNKVKVYSVLENIDDSPESVMLEALLEGMSEYYSKNLAREVMKGMTENALQCKHTGGKPPIGYDLDENKKLVINEQEAKAVKLIFKLYNQGYGYGKIIAELNRLGYKNKRGEIFKRNSLYDILINEKYTGVFIYNKVESKDALERRNNHLYKKDDKVIRVEGGCPKIIDKKDFTKANERMIKNKLSSGAYDSKEFYLLSTKIRCGICGRKMVGDLRYSGRNKSRYVTYRCQTHRIECKNKEVNKDYLDDYIVKLLKRYIFNKQACKRNICKINQYVKSQKDNAENIHKELKLQYEEVMSKIENLTKFIEKGVITDEIIKRIETLEISKQEIFCKLNKQAVYPEYEESDFTEKQNQFEMLEQNSVEFKTLIQEVIEEVVIYPYKVCFIIKTGLGIIDELDTSLEIKKQIIYEEYSSTVKMEKSS</sequence>
<dbReference type="Gene3D" id="3.90.1750.20">
    <property type="entry name" value="Putative Large Serine Recombinase, Chain B, Domain 2"/>
    <property type="match status" value="1"/>
</dbReference>
<feature type="domain" description="Recombinase" evidence="2">
    <location>
        <begin position="158"/>
        <end position="284"/>
    </location>
</feature>
<dbReference type="SMART" id="SM00857">
    <property type="entry name" value="Resolvase"/>
    <property type="match status" value="1"/>
</dbReference>
<protein>
    <submittedName>
        <fullName evidence="3">Recombinase family protein</fullName>
    </submittedName>
</protein>
<dbReference type="EMBL" id="CP120678">
    <property type="protein sequence ID" value="WIW70290.1"/>
    <property type="molecule type" value="Genomic_DNA"/>
</dbReference>
<dbReference type="PROSITE" id="PS51737">
    <property type="entry name" value="RECOMBINASE_DNA_BIND"/>
    <property type="match status" value="1"/>
</dbReference>
<dbReference type="InterPro" id="IPR006119">
    <property type="entry name" value="Resolv_N"/>
</dbReference>
<keyword evidence="4" id="KW-1185">Reference proteome</keyword>
<evidence type="ECO:0000259" key="2">
    <source>
        <dbReference type="PROSITE" id="PS51737"/>
    </source>
</evidence>
<dbReference type="Pfam" id="PF07508">
    <property type="entry name" value="Recombinase"/>
    <property type="match status" value="1"/>
</dbReference>
<dbReference type="GO" id="GO:0000150">
    <property type="term" value="F:DNA strand exchange activity"/>
    <property type="evidence" value="ECO:0007669"/>
    <property type="project" value="InterPro"/>
</dbReference>
<dbReference type="KEGG" id="sgbi:P3F81_10375"/>
<feature type="domain" description="Resolvase/invertase-type recombinase catalytic" evidence="1">
    <location>
        <begin position="6"/>
        <end position="154"/>
    </location>
</feature>
<dbReference type="RefSeq" id="WP_309320376.1">
    <property type="nucleotide sequence ID" value="NZ_CP120678.1"/>
</dbReference>
<proteinExistence type="predicted"/>
<reference evidence="3" key="1">
    <citation type="submission" date="2023-03" db="EMBL/GenBank/DDBJ databases">
        <title>Selenobaculum gbiensis gen. nov. sp. nov., a new bacterium isolated from the gut microbiota of IBD patient.</title>
        <authorList>
            <person name="Yeo S."/>
            <person name="Park H."/>
            <person name="Huh C.S."/>
        </authorList>
    </citation>
    <scope>NUCLEOTIDE SEQUENCE</scope>
    <source>
        <strain evidence="3">ICN-92133</strain>
    </source>
</reference>
<dbReference type="InterPro" id="IPR036162">
    <property type="entry name" value="Resolvase-like_N_sf"/>
</dbReference>
<dbReference type="Gene3D" id="3.40.50.1390">
    <property type="entry name" value="Resolvase, N-terminal catalytic domain"/>
    <property type="match status" value="1"/>
</dbReference>
<dbReference type="SUPFAM" id="SSF53041">
    <property type="entry name" value="Resolvase-like"/>
    <property type="match status" value="1"/>
</dbReference>
<dbReference type="PANTHER" id="PTHR30461">
    <property type="entry name" value="DNA-INVERTASE FROM LAMBDOID PROPHAGE"/>
    <property type="match status" value="1"/>
</dbReference>
<dbReference type="CDD" id="cd00338">
    <property type="entry name" value="Ser_Recombinase"/>
    <property type="match status" value="1"/>
</dbReference>
<evidence type="ECO:0000313" key="3">
    <source>
        <dbReference type="EMBL" id="WIW70290.1"/>
    </source>
</evidence>